<dbReference type="AlphaFoldDB" id="A0A5S3PRA3"/>
<dbReference type="Pfam" id="PF06439">
    <property type="entry name" value="3keto-disac_hyd"/>
    <property type="match status" value="1"/>
</dbReference>
<protein>
    <submittedName>
        <fullName evidence="2">DUF1080 domain-containing protein</fullName>
    </submittedName>
</protein>
<dbReference type="InterPro" id="IPR010496">
    <property type="entry name" value="AL/BT2_dom"/>
</dbReference>
<gene>
    <name evidence="2" type="ORF">FEE95_12375</name>
</gene>
<dbReference type="GO" id="GO:0016787">
    <property type="term" value="F:hydrolase activity"/>
    <property type="evidence" value="ECO:0007669"/>
    <property type="project" value="InterPro"/>
</dbReference>
<dbReference type="Gene3D" id="2.60.120.560">
    <property type="entry name" value="Exo-inulinase, domain 1"/>
    <property type="match status" value="1"/>
</dbReference>
<dbReference type="RefSeq" id="WP_138658259.1">
    <property type="nucleotide sequence ID" value="NZ_VATY01000002.1"/>
</dbReference>
<feature type="domain" description="3-keto-alpha-glucoside-1,2-lyase/3-keto-2-hydroxy-glucal hydratase" evidence="1">
    <location>
        <begin position="37"/>
        <end position="265"/>
    </location>
</feature>
<dbReference type="Proteomes" id="UP000310314">
    <property type="component" value="Unassembled WGS sequence"/>
</dbReference>
<dbReference type="EMBL" id="VATY01000002">
    <property type="protein sequence ID" value="TMM57276.1"/>
    <property type="molecule type" value="Genomic_DNA"/>
</dbReference>
<keyword evidence="3" id="KW-1185">Reference proteome</keyword>
<reference evidence="2 3" key="1">
    <citation type="submission" date="2019-05" db="EMBL/GenBank/DDBJ databases">
        <authorList>
            <person name="Zhang J.-Y."/>
            <person name="Feg X."/>
            <person name="Du Z.-J."/>
        </authorList>
    </citation>
    <scope>NUCLEOTIDE SEQUENCE [LARGE SCALE GENOMIC DNA]</scope>
    <source>
        <strain evidence="2 3">RZ26</strain>
    </source>
</reference>
<comment type="caution">
    <text evidence="2">The sequence shown here is derived from an EMBL/GenBank/DDBJ whole genome shotgun (WGS) entry which is preliminary data.</text>
</comment>
<accession>A0A5S3PRA3</accession>
<organism evidence="2 3">
    <name type="scientific">Maribacter algarum</name>
    <name type="common">ex Zhang et al. 2020</name>
    <dbReference type="NCBI Taxonomy" id="2578118"/>
    <lineage>
        <taxon>Bacteria</taxon>
        <taxon>Pseudomonadati</taxon>
        <taxon>Bacteroidota</taxon>
        <taxon>Flavobacteriia</taxon>
        <taxon>Flavobacteriales</taxon>
        <taxon>Flavobacteriaceae</taxon>
        <taxon>Maribacter</taxon>
    </lineage>
</organism>
<sequence length="293" mass="33380">MNGNTFKYYIVIYSFTFIGVCLCISCEQKPIHDNKEKWLSLFDGSNYDDWTPKFAGYELGVNYNKRFVYEDSLLSVRYTEKDTFKGNFGHLYYKQKFSYYKLRAKYRFVGEQMTNGPGWAFRNNGLMLHCQEPATIGLNQDFPISLELQLLGGGGTDDRTTANLCTPGTNVVIGDTLFRPHCISSDSKTYHGDQWVEVEALVLGDSLVQHIMEDQVVMEFNKPTIGGGNISGYLESAYEEGKPLKEGYISIQAETHPIDFKSIELLNLCGCMDKNAKNYKDYYVKADNSTCEY</sequence>
<evidence type="ECO:0000313" key="3">
    <source>
        <dbReference type="Proteomes" id="UP000310314"/>
    </source>
</evidence>
<evidence type="ECO:0000259" key="1">
    <source>
        <dbReference type="Pfam" id="PF06439"/>
    </source>
</evidence>
<proteinExistence type="predicted"/>
<evidence type="ECO:0000313" key="2">
    <source>
        <dbReference type="EMBL" id="TMM57276.1"/>
    </source>
</evidence>
<name>A0A5S3PRA3_9FLAO</name>
<dbReference type="OrthoDB" id="9787527at2"/>